<organism evidence="2 3">
    <name type="scientific">Mycena venus</name>
    <dbReference type="NCBI Taxonomy" id="2733690"/>
    <lineage>
        <taxon>Eukaryota</taxon>
        <taxon>Fungi</taxon>
        <taxon>Dikarya</taxon>
        <taxon>Basidiomycota</taxon>
        <taxon>Agaricomycotina</taxon>
        <taxon>Agaricomycetes</taxon>
        <taxon>Agaricomycetidae</taxon>
        <taxon>Agaricales</taxon>
        <taxon>Marasmiineae</taxon>
        <taxon>Mycenaceae</taxon>
        <taxon>Mycena</taxon>
    </lineage>
</organism>
<name>A0A8H7CG09_9AGAR</name>
<dbReference type="OrthoDB" id="2962713at2759"/>
<feature type="chain" id="PRO_5034324349" evidence="1">
    <location>
        <begin position="21"/>
        <end position="135"/>
    </location>
</feature>
<proteinExistence type="predicted"/>
<gene>
    <name evidence="2" type="ORF">MVEN_02177700</name>
</gene>
<comment type="caution">
    <text evidence="2">The sequence shown here is derived from an EMBL/GenBank/DDBJ whole genome shotgun (WGS) entry which is preliminary data.</text>
</comment>
<dbReference type="Proteomes" id="UP000620124">
    <property type="component" value="Unassembled WGS sequence"/>
</dbReference>
<evidence type="ECO:0000256" key="1">
    <source>
        <dbReference type="SAM" id="SignalP"/>
    </source>
</evidence>
<sequence>MFSIRFIALVVTSIATLSSGNIVPSANKTSQAPEACSTSAPLEGTLISACLDDNFGNCDSVPVVDGGCTHMPLRQINAMSSVTVPCGWVCTFYDTNNECDATNAVSITTIVFPGSSALSEEDFDNVVDYVQCNIE</sequence>
<reference evidence="2" key="1">
    <citation type="submission" date="2020-05" db="EMBL/GenBank/DDBJ databases">
        <title>Mycena genomes resolve the evolution of fungal bioluminescence.</title>
        <authorList>
            <person name="Tsai I.J."/>
        </authorList>
    </citation>
    <scope>NUCLEOTIDE SEQUENCE</scope>
    <source>
        <strain evidence="2">CCC161011</strain>
    </source>
</reference>
<dbReference type="AlphaFoldDB" id="A0A8H7CG09"/>
<keyword evidence="3" id="KW-1185">Reference proteome</keyword>
<evidence type="ECO:0000313" key="3">
    <source>
        <dbReference type="Proteomes" id="UP000620124"/>
    </source>
</evidence>
<dbReference type="EMBL" id="JACAZI010000023">
    <property type="protein sequence ID" value="KAF7336294.1"/>
    <property type="molecule type" value="Genomic_DNA"/>
</dbReference>
<accession>A0A8H7CG09</accession>
<evidence type="ECO:0000313" key="2">
    <source>
        <dbReference type="EMBL" id="KAF7336294.1"/>
    </source>
</evidence>
<keyword evidence="1" id="KW-0732">Signal</keyword>
<feature type="signal peptide" evidence="1">
    <location>
        <begin position="1"/>
        <end position="20"/>
    </location>
</feature>
<protein>
    <submittedName>
        <fullName evidence="2">Uncharacterized protein</fullName>
    </submittedName>
</protein>